<organism evidence="1 2">
    <name type="scientific">Brassica cretica</name>
    <name type="common">Mustard</name>
    <dbReference type="NCBI Taxonomy" id="69181"/>
    <lineage>
        <taxon>Eukaryota</taxon>
        <taxon>Viridiplantae</taxon>
        <taxon>Streptophyta</taxon>
        <taxon>Embryophyta</taxon>
        <taxon>Tracheophyta</taxon>
        <taxon>Spermatophyta</taxon>
        <taxon>Magnoliopsida</taxon>
        <taxon>eudicotyledons</taxon>
        <taxon>Gunneridae</taxon>
        <taxon>Pentapetalae</taxon>
        <taxon>rosids</taxon>
        <taxon>malvids</taxon>
        <taxon>Brassicales</taxon>
        <taxon>Brassicaceae</taxon>
        <taxon>Brassiceae</taxon>
        <taxon>Brassica</taxon>
    </lineage>
</organism>
<evidence type="ECO:0000313" key="1">
    <source>
        <dbReference type="EMBL" id="KAF3513316.1"/>
    </source>
</evidence>
<protein>
    <submittedName>
        <fullName evidence="1">Uncharacterized protein</fullName>
    </submittedName>
</protein>
<dbReference type="EMBL" id="QGKX02001521">
    <property type="protein sequence ID" value="KAF3513316.1"/>
    <property type="molecule type" value="Genomic_DNA"/>
</dbReference>
<comment type="caution">
    <text evidence="1">The sequence shown here is derived from an EMBL/GenBank/DDBJ whole genome shotgun (WGS) entry which is preliminary data.</text>
</comment>
<name>A0A8S9PB14_BRACR</name>
<accession>A0A8S9PB14</accession>
<gene>
    <name evidence="1" type="ORF">F2Q69_00007069</name>
</gene>
<evidence type="ECO:0000313" key="2">
    <source>
        <dbReference type="Proteomes" id="UP000712600"/>
    </source>
</evidence>
<sequence>MSIDTPFRPSIDTTTDLSIDDPSSELYREDLSDRVVVSPSLRFPHTSNLFGSDTRPVSIDGEVVASINVGLLMSFDGIWSVSTDGIRLVSTDAVSAALIDFISKLQPSLRSFYVLMIIQYLIVRAELHTSISWNWRFSFKYSAWNHKLHRIMDPLHSFVKPSSFFCAYKWSQMFGVSIALGLRLVHSFLSLFQLDYVSWQFIQPWVSIDAIGWLSIDDGVWV</sequence>
<dbReference type="AlphaFoldDB" id="A0A8S9PB14"/>
<proteinExistence type="predicted"/>
<dbReference type="Proteomes" id="UP000712600">
    <property type="component" value="Unassembled WGS sequence"/>
</dbReference>
<reference evidence="1" key="1">
    <citation type="submission" date="2019-12" db="EMBL/GenBank/DDBJ databases">
        <title>Genome sequencing and annotation of Brassica cretica.</title>
        <authorList>
            <person name="Studholme D.J."/>
            <person name="Sarris P."/>
        </authorList>
    </citation>
    <scope>NUCLEOTIDE SEQUENCE</scope>
    <source>
        <strain evidence="1">PFS-109/04</strain>
        <tissue evidence="1">Leaf</tissue>
    </source>
</reference>